<evidence type="ECO:0000313" key="2">
    <source>
        <dbReference type="EMBL" id="KAJ9579488.1"/>
    </source>
</evidence>
<reference evidence="2" key="2">
    <citation type="submission" date="2023-05" db="EMBL/GenBank/DDBJ databases">
        <authorList>
            <person name="Fouks B."/>
        </authorList>
    </citation>
    <scope>NUCLEOTIDE SEQUENCE</scope>
    <source>
        <strain evidence="2">Stay&amp;Tobe</strain>
        <tissue evidence="2">Testes</tissue>
    </source>
</reference>
<dbReference type="AlphaFoldDB" id="A0AAD7ZGE3"/>
<gene>
    <name evidence="2" type="ORF">L9F63_024406</name>
</gene>
<dbReference type="EMBL" id="JASPKZ010008391">
    <property type="protein sequence ID" value="KAJ9579488.1"/>
    <property type="molecule type" value="Genomic_DNA"/>
</dbReference>
<protein>
    <submittedName>
        <fullName evidence="2">Uncharacterized protein</fullName>
    </submittedName>
</protein>
<keyword evidence="3" id="KW-1185">Reference proteome</keyword>
<reference evidence="2" key="1">
    <citation type="journal article" date="2023" name="IScience">
        <title>Live-bearing cockroach genome reveals convergent evolutionary mechanisms linked to viviparity in insects and beyond.</title>
        <authorList>
            <person name="Fouks B."/>
            <person name="Harrison M.C."/>
            <person name="Mikhailova A.A."/>
            <person name="Marchal E."/>
            <person name="English S."/>
            <person name="Carruthers M."/>
            <person name="Jennings E.C."/>
            <person name="Chiamaka E.L."/>
            <person name="Frigard R.A."/>
            <person name="Pippel M."/>
            <person name="Attardo G.M."/>
            <person name="Benoit J.B."/>
            <person name="Bornberg-Bauer E."/>
            <person name="Tobe S.S."/>
        </authorList>
    </citation>
    <scope>NUCLEOTIDE SEQUENCE</scope>
    <source>
        <strain evidence="2">Stay&amp;Tobe</strain>
    </source>
</reference>
<proteinExistence type="predicted"/>
<keyword evidence="1" id="KW-1133">Transmembrane helix</keyword>
<organism evidence="2 3">
    <name type="scientific">Diploptera punctata</name>
    <name type="common">Pacific beetle cockroach</name>
    <dbReference type="NCBI Taxonomy" id="6984"/>
    <lineage>
        <taxon>Eukaryota</taxon>
        <taxon>Metazoa</taxon>
        <taxon>Ecdysozoa</taxon>
        <taxon>Arthropoda</taxon>
        <taxon>Hexapoda</taxon>
        <taxon>Insecta</taxon>
        <taxon>Pterygota</taxon>
        <taxon>Neoptera</taxon>
        <taxon>Polyneoptera</taxon>
        <taxon>Dictyoptera</taxon>
        <taxon>Blattodea</taxon>
        <taxon>Blaberoidea</taxon>
        <taxon>Blaberidae</taxon>
        <taxon>Diplopterinae</taxon>
        <taxon>Diploptera</taxon>
    </lineage>
</organism>
<feature type="transmembrane region" description="Helical" evidence="1">
    <location>
        <begin position="67"/>
        <end position="90"/>
    </location>
</feature>
<keyword evidence="1" id="KW-0472">Membrane</keyword>
<dbReference type="Proteomes" id="UP001233999">
    <property type="component" value="Unassembled WGS sequence"/>
</dbReference>
<evidence type="ECO:0000256" key="1">
    <source>
        <dbReference type="SAM" id="Phobius"/>
    </source>
</evidence>
<sequence length="161" mass="18576">LHFHKFCSYDILCTDLYSQLYSQMILFWLLQKNPHQCRTQDLCHVKWQNKQLEDLLPHFSHSLSRVNNIYCFLINKIAYFLFPIIFVFMISGLDKFHYSMIYPDPRLRTAVLSNWIFTLPNLCSMGGCAGSNNTAGTALQVFFGLPSPPLPAGIHSKTLPE</sequence>
<evidence type="ECO:0000313" key="3">
    <source>
        <dbReference type="Proteomes" id="UP001233999"/>
    </source>
</evidence>
<feature type="non-terminal residue" evidence="2">
    <location>
        <position position="161"/>
    </location>
</feature>
<comment type="caution">
    <text evidence="2">The sequence shown here is derived from an EMBL/GenBank/DDBJ whole genome shotgun (WGS) entry which is preliminary data.</text>
</comment>
<name>A0AAD7ZGE3_DIPPU</name>
<accession>A0AAD7ZGE3</accession>
<feature type="non-terminal residue" evidence="2">
    <location>
        <position position="1"/>
    </location>
</feature>
<keyword evidence="1" id="KW-0812">Transmembrane</keyword>